<evidence type="ECO:0000313" key="3">
    <source>
        <dbReference type="Proteomes" id="UP000075903"/>
    </source>
</evidence>
<feature type="compositionally biased region" description="Low complexity" evidence="1">
    <location>
        <begin position="14"/>
        <end position="26"/>
    </location>
</feature>
<sequence length="168" mass="19012">MANRLEVERSSNTSSPNNSDRSQSSRYVVPTKYRTVPASPYRLGLAGVITLRAYQLSLDNPGYEFHVSLGRFKDGQFKDITVRDSVGTLYMQIVHEQATTHLTLDTICQWFRTFLSIDPQCSTDTKRCLVCTNTPLDSLTDIQLKELEPENEDILSFAYALSATCYQL</sequence>
<evidence type="ECO:0000313" key="2">
    <source>
        <dbReference type="EnsemblMetazoa" id="AMEM011721-PA"/>
    </source>
</evidence>
<accession>A0A182VAM9</accession>
<feature type="region of interest" description="Disordered" evidence="1">
    <location>
        <begin position="1"/>
        <end position="27"/>
    </location>
</feature>
<dbReference type="EnsemblMetazoa" id="AMEM011721-RA">
    <property type="protein sequence ID" value="AMEM011721-PA"/>
    <property type="gene ID" value="AMEM011721"/>
</dbReference>
<reference evidence="2" key="1">
    <citation type="submission" date="2020-05" db="UniProtKB">
        <authorList>
            <consortium name="EnsemblMetazoa"/>
        </authorList>
    </citation>
    <scope>IDENTIFICATION</scope>
    <source>
        <strain evidence="2">MAF</strain>
    </source>
</reference>
<dbReference type="Proteomes" id="UP000075903">
    <property type="component" value="Unassembled WGS sequence"/>
</dbReference>
<dbReference type="VEuPathDB" id="VectorBase:AMEM011721"/>
<name>A0A182VAM9_ANOME</name>
<evidence type="ECO:0000256" key="1">
    <source>
        <dbReference type="SAM" id="MobiDB-lite"/>
    </source>
</evidence>
<organism evidence="2 3">
    <name type="scientific">Anopheles merus</name>
    <name type="common">Mosquito</name>
    <dbReference type="NCBI Taxonomy" id="30066"/>
    <lineage>
        <taxon>Eukaryota</taxon>
        <taxon>Metazoa</taxon>
        <taxon>Ecdysozoa</taxon>
        <taxon>Arthropoda</taxon>
        <taxon>Hexapoda</taxon>
        <taxon>Insecta</taxon>
        <taxon>Pterygota</taxon>
        <taxon>Neoptera</taxon>
        <taxon>Endopterygota</taxon>
        <taxon>Diptera</taxon>
        <taxon>Nematocera</taxon>
        <taxon>Culicoidea</taxon>
        <taxon>Culicidae</taxon>
        <taxon>Anophelinae</taxon>
        <taxon>Anopheles</taxon>
    </lineage>
</organism>
<proteinExistence type="predicted"/>
<protein>
    <submittedName>
        <fullName evidence="2">Uncharacterized protein</fullName>
    </submittedName>
</protein>
<dbReference type="AlphaFoldDB" id="A0A182VAM9"/>
<keyword evidence="3" id="KW-1185">Reference proteome</keyword>